<evidence type="ECO:0000256" key="1">
    <source>
        <dbReference type="SAM" id="MobiDB-lite"/>
    </source>
</evidence>
<sequence>MEISRLEAGWGDGDIEAFSAALEEHLCAALSGAAQGHDIGAVQASMPPSQRTDAPPASPPPGRSPTTFGARLRSTLEPMVVDAMRNPEQARTLAHRTLEALTDLQLERFPVLNVPGARQSMMSTMGSDPYVLRQLSEVLIDLADELAHRARSGRMPPNWGDE</sequence>
<keyword evidence="3" id="KW-1185">Reference proteome</keyword>
<accession>A0A328C3R7</accession>
<reference evidence="2 3" key="1">
    <citation type="submission" date="2018-05" db="EMBL/GenBank/DDBJ databases">
        <title>Lujinxingia marina gen. nov. sp. nov., a new facultative anaerobic member of the class Deltaproteobacteria, and proposal of Lujinxingaceae fam. nov.</title>
        <authorList>
            <person name="Li C.-M."/>
        </authorList>
    </citation>
    <scope>NUCLEOTIDE SEQUENCE [LARGE SCALE GENOMIC DNA]</scope>
    <source>
        <strain evidence="2 3">B210</strain>
    </source>
</reference>
<feature type="region of interest" description="Disordered" evidence="1">
    <location>
        <begin position="43"/>
        <end position="69"/>
    </location>
</feature>
<comment type="caution">
    <text evidence="2">The sequence shown here is derived from an EMBL/GenBank/DDBJ whole genome shotgun (WGS) entry which is preliminary data.</text>
</comment>
<name>A0A328C3R7_9DELT</name>
<dbReference type="EMBL" id="QHKO01000009">
    <property type="protein sequence ID" value="RAL20566.1"/>
    <property type="molecule type" value="Genomic_DNA"/>
</dbReference>
<dbReference type="AlphaFoldDB" id="A0A328C3R7"/>
<dbReference type="Proteomes" id="UP000249169">
    <property type="component" value="Unassembled WGS sequence"/>
</dbReference>
<protein>
    <submittedName>
        <fullName evidence="2">Uncharacterized protein</fullName>
    </submittedName>
</protein>
<evidence type="ECO:0000313" key="3">
    <source>
        <dbReference type="Proteomes" id="UP000249169"/>
    </source>
</evidence>
<proteinExistence type="predicted"/>
<dbReference type="RefSeq" id="WP_111730932.1">
    <property type="nucleotide sequence ID" value="NZ_QHKO01000009.1"/>
</dbReference>
<organism evidence="2 3">
    <name type="scientific">Lujinxingia litoralis</name>
    <dbReference type="NCBI Taxonomy" id="2211119"/>
    <lineage>
        <taxon>Bacteria</taxon>
        <taxon>Deltaproteobacteria</taxon>
        <taxon>Bradymonadales</taxon>
        <taxon>Lujinxingiaceae</taxon>
        <taxon>Lujinxingia</taxon>
    </lineage>
</organism>
<evidence type="ECO:0000313" key="2">
    <source>
        <dbReference type="EMBL" id="RAL20566.1"/>
    </source>
</evidence>
<gene>
    <name evidence="2" type="ORF">DL240_16140</name>
</gene>